<dbReference type="Gene3D" id="2.20.100.10">
    <property type="entry name" value="Thrombospondin type-1 (TSP1) repeat"/>
    <property type="match status" value="3"/>
</dbReference>
<dbReference type="GO" id="GO:0070593">
    <property type="term" value="P:dendrite self-avoidance"/>
    <property type="evidence" value="ECO:0007669"/>
    <property type="project" value="TreeGrafter"/>
</dbReference>
<sequence length="451" mass="48508">MHVLGNSYTVLPSGSLQIARTAVEDAGTYMCVAQNPAGTALGKIKLKVQAKLDNANGHSELVIERVSKDDSGTYVCTAENTVGSIKAIGFVYVKEPPVFQGDYYSSWIEPLGGNAILNCEVRGDPPPTIQWSKKGVGIQISNRIRQLSNGSLAIYGTVNEDAGDYTCIATNDAGVVERSVTLTLQSPPVITVEPVEMVIDAGTTAILNCQANGEPTPTIEWSRQGHPILSNDRVTVLSNGSLRIVAAQKEDTSEYECVARNLMGSILVQVPFTVQVHGGFSEWFEWRPCSVTCGQGVQKRIRQCNNPLPANGGRHCQGRDTDIRSCQNKPCPVEGAWGSWLPWGPCSDTCGKGTQTRLRLCNSPPPSFDGSYCEGPDTQMQVCNKRHCPVDGKWAAWASWSACTVSCGGGTKQRTKDCSDPAPQFGGHKCEGNDIQIDFCNSDPCPSKCLG</sequence>
<dbReference type="InterPro" id="IPR003599">
    <property type="entry name" value="Ig_sub"/>
</dbReference>
<dbReference type="GO" id="GO:0007411">
    <property type="term" value="P:axon guidance"/>
    <property type="evidence" value="ECO:0007669"/>
    <property type="project" value="TreeGrafter"/>
</dbReference>
<dbReference type="SMART" id="SM00408">
    <property type="entry name" value="IGc2"/>
    <property type="match status" value="3"/>
</dbReference>
<evidence type="ECO:0000313" key="6">
    <source>
        <dbReference type="Proteomes" id="UP000297703"/>
    </source>
</evidence>
<evidence type="ECO:0000256" key="1">
    <source>
        <dbReference type="ARBA" id="ARBA00022737"/>
    </source>
</evidence>
<dbReference type="InterPro" id="IPR036179">
    <property type="entry name" value="Ig-like_dom_sf"/>
</dbReference>
<dbReference type="InterPro" id="IPR036383">
    <property type="entry name" value="TSP1_rpt_sf"/>
</dbReference>
<dbReference type="InterPro" id="IPR007110">
    <property type="entry name" value="Ig-like_dom"/>
</dbReference>
<dbReference type="FunFam" id="2.60.40.10:FF:001131">
    <property type="entry name" value="Hemicentin 1"/>
    <property type="match status" value="1"/>
</dbReference>
<comment type="caution">
    <text evidence="5">The sequence shown here is derived from an EMBL/GenBank/DDBJ whole genome shotgun (WGS) entry which is preliminary data.</text>
</comment>
<keyword evidence="1" id="KW-0677">Repeat</keyword>
<dbReference type="SMART" id="SM00409">
    <property type="entry name" value="IG"/>
    <property type="match status" value="3"/>
</dbReference>
<dbReference type="FunFam" id="2.60.40.10:FF:000699">
    <property type="entry name" value="Hemicentin 1"/>
    <property type="match status" value="1"/>
</dbReference>
<keyword evidence="6" id="KW-1185">Reference proteome</keyword>
<dbReference type="GO" id="GO:0005886">
    <property type="term" value="C:plasma membrane"/>
    <property type="evidence" value="ECO:0007669"/>
    <property type="project" value="TreeGrafter"/>
</dbReference>
<feature type="domain" description="Ig-like" evidence="4">
    <location>
        <begin position="96"/>
        <end position="183"/>
    </location>
</feature>
<evidence type="ECO:0000259" key="4">
    <source>
        <dbReference type="PROSITE" id="PS50835"/>
    </source>
</evidence>
<feature type="domain" description="Ig-like" evidence="4">
    <location>
        <begin position="188"/>
        <end position="273"/>
    </location>
</feature>
<dbReference type="GO" id="GO:0098632">
    <property type="term" value="F:cell-cell adhesion mediator activity"/>
    <property type="evidence" value="ECO:0007669"/>
    <property type="project" value="TreeGrafter"/>
</dbReference>
<dbReference type="InterPro" id="IPR000884">
    <property type="entry name" value="TSP1_rpt"/>
</dbReference>
<organism evidence="5 6">
    <name type="scientific">Platysternon megacephalum</name>
    <name type="common">big-headed turtle</name>
    <dbReference type="NCBI Taxonomy" id="55544"/>
    <lineage>
        <taxon>Eukaryota</taxon>
        <taxon>Metazoa</taxon>
        <taxon>Chordata</taxon>
        <taxon>Craniata</taxon>
        <taxon>Vertebrata</taxon>
        <taxon>Euteleostomi</taxon>
        <taxon>Archelosauria</taxon>
        <taxon>Testudinata</taxon>
        <taxon>Testudines</taxon>
        <taxon>Cryptodira</taxon>
        <taxon>Durocryptodira</taxon>
        <taxon>Testudinoidea</taxon>
        <taxon>Platysternidae</taxon>
        <taxon>Platysternon</taxon>
    </lineage>
</organism>
<dbReference type="PRINTS" id="PR01705">
    <property type="entry name" value="TSP1REPEAT"/>
</dbReference>
<dbReference type="PANTHER" id="PTHR10075:SF100">
    <property type="entry name" value="FASCICLIN-2"/>
    <property type="match status" value="1"/>
</dbReference>
<dbReference type="EMBL" id="QXTE01001655">
    <property type="protein sequence ID" value="TFJ95734.1"/>
    <property type="molecule type" value="Genomic_DNA"/>
</dbReference>
<reference evidence="5 6" key="1">
    <citation type="submission" date="2019-04" db="EMBL/GenBank/DDBJ databases">
        <title>Draft genome of the big-headed turtle Platysternon megacephalum.</title>
        <authorList>
            <person name="Gong S."/>
        </authorList>
    </citation>
    <scope>NUCLEOTIDE SEQUENCE [LARGE SCALE GENOMIC DNA]</scope>
    <source>
        <strain evidence="5">DO16091913</strain>
        <tissue evidence="5">Muscle</tissue>
    </source>
</reference>
<gene>
    <name evidence="5" type="ORF">DR999_PMT22595</name>
</gene>
<dbReference type="STRING" id="55544.A0A4D9DEA2"/>
<accession>A0A4D9DEA2</accession>
<evidence type="ECO:0000256" key="3">
    <source>
        <dbReference type="ARBA" id="ARBA00023319"/>
    </source>
</evidence>
<dbReference type="InterPro" id="IPR003598">
    <property type="entry name" value="Ig_sub2"/>
</dbReference>
<dbReference type="PROSITE" id="PS50835">
    <property type="entry name" value="IG_LIKE"/>
    <property type="match status" value="2"/>
</dbReference>
<name>A0A4D9DEA2_9SAUR</name>
<dbReference type="Gene3D" id="2.60.40.10">
    <property type="entry name" value="Immunoglobulins"/>
    <property type="match status" value="4"/>
</dbReference>
<proteinExistence type="predicted"/>
<keyword evidence="2" id="KW-1015">Disulfide bond</keyword>
<dbReference type="AlphaFoldDB" id="A0A4D9DEA2"/>
<dbReference type="SMART" id="SM00209">
    <property type="entry name" value="TSP1"/>
    <property type="match status" value="3"/>
</dbReference>
<keyword evidence="3" id="KW-0393">Immunoglobulin domain</keyword>
<protein>
    <submittedName>
        <fullName evidence="5">Cytochrome C</fullName>
    </submittedName>
</protein>
<evidence type="ECO:0000313" key="5">
    <source>
        <dbReference type="EMBL" id="TFJ95734.1"/>
    </source>
</evidence>
<dbReference type="PANTHER" id="PTHR10075">
    <property type="entry name" value="BASIGIN RELATED"/>
    <property type="match status" value="1"/>
</dbReference>
<dbReference type="SUPFAM" id="SSF48726">
    <property type="entry name" value="Immunoglobulin"/>
    <property type="match status" value="4"/>
</dbReference>
<dbReference type="Pfam" id="PF00090">
    <property type="entry name" value="TSP_1"/>
    <property type="match status" value="3"/>
</dbReference>
<dbReference type="SUPFAM" id="SSF82895">
    <property type="entry name" value="TSP-1 type 1 repeat"/>
    <property type="match status" value="3"/>
</dbReference>
<dbReference type="Pfam" id="PF13927">
    <property type="entry name" value="Ig_3"/>
    <property type="match status" value="1"/>
</dbReference>
<dbReference type="GO" id="GO:0030424">
    <property type="term" value="C:axon"/>
    <property type="evidence" value="ECO:0007669"/>
    <property type="project" value="TreeGrafter"/>
</dbReference>
<dbReference type="Proteomes" id="UP000297703">
    <property type="component" value="Unassembled WGS sequence"/>
</dbReference>
<dbReference type="PROSITE" id="PS50092">
    <property type="entry name" value="TSP1"/>
    <property type="match status" value="3"/>
</dbReference>
<dbReference type="FunFam" id="2.20.100.10:FF:000007">
    <property type="entry name" value="Thrombospondin 1"/>
    <property type="match status" value="3"/>
</dbReference>
<dbReference type="InterPro" id="IPR013783">
    <property type="entry name" value="Ig-like_fold"/>
</dbReference>
<evidence type="ECO:0000256" key="2">
    <source>
        <dbReference type="ARBA" id="ARBA00023157"/>
    </source>
</evidence>
<dbReference type="InterPro" id="IPR013098">
    <property type="entry name" value="Ig_I-set"/>
</dbReference>
<dbReference type="Pfam" id="PF07679">
    <property type="entry name" value="I-set"/>
    <property type="match status" value="2"/>
</dbReference>
<dbReference type="GO" id="GO:0007156">
    <property type="term" value="P:homophilic cell adhesion via plasma membrane adhesion molecules"/>
    <property type="evidence" value="ECO:0007669"/>
    <property type="project" value="TreeGrafter"/>
</dbReference>
<dbReference type="OrthoDB" id="5985519at2759"/>
<reference evidence="5 6" key="2">
    <citation type="submission" date="2019-04" db="EMBL/GenBank/DDBJ databases">
        <title>The genome sequence of big-headed turtle.</title>
        <authorList>
            <person name="Gong S."/>
        </authorList>
    </citation>
    <scope>NUCLEOTIDE SEQUENCE [LARGE SCALE GENOMIC DNA]</scope>
    <source>
        <strain evidence="5">DO16091913</strain>
        <tissue evidence="5">Muscle</tissue>
    </source>
</reference>